<evidence type="ECO:0000313" key="5">
    <source>
        <dbReference type="Proteomes" id="UP000574390"/>
    </source>
</evidence>
<dbReference type="InterPro" id="IPR000477">
    <property type="entry name" value="RT_dom"/>
</dbReference>
<evidence type="ECO:0000313" key="4">
    <source>
        <dbReference type="Proteomes" id="UP000553632"/>
    </source>
</evidence>
<comment type="caution">
    <text evidence="2">The sequence shown here is derived from an EMBL/GenBank/DDBJ whole genome shotgun (WGS) entry which is preliminary data.</text>
</comment>
<feature type="non-terminal residue" evidence="2">
    <location>
        <position position="339"/>
    </location>
</feature>
<dbReference type="PANTHER" id="PTHR33050:SF7">
    <property type="entry name" value="RIBONUCLEASE H"/>
    <property type="match status" value="1"/>
</dbReference>
<reference evidence="4 5" key="1">
    <citation type="submission" date="2020-04" db="EMBL/GenBank/DDBJ databases">
        <title>Perkinsus olseni comparative genomics.</title>
        <authorList>
            <person name="Bogema D.R."/>
        </authorList>
    </citation>
    <scope>NUCLEOTIDE SEQUENCE [LARGE SCALE GENOMIC DNA]</scope>
    <source>
        <strain evidence="3">ATCC PRA-205</strain>
        <strain evidence="2 4">ATCC PRA-207</strain>
    </source>
</reference>
<dbReference type="Proteomes" id="UP000574390">
    <property type="component" value="Unassembled WGS sequence"/>
</dbReference>
<name>A0A7J6SAK0_PEROL</name>
<dbReference type="Gene3D" id="3.10.10.10">
    <property type="entry name" value="HIV Type 1 Reverse Transcriptase, subunit A, domain 1"/>
    <property type="match status" value="1"/>
</dbReference>
<evidence type="ECO:0000313" key="3">
    <source>
        <dbReference type="EMBL" id="KAF4744088.1"/>
    </source>
</evidence>
<dbReference type="AlphaFoldDB" id="A0A7J6SAK0"/>
<evidence type="ECO:0000259" key="1">
    <source>
        <dbReference type="Pfam" id="PF00078"/>
    </source>
</evidence>
<accession>A0A7J6SAK0</accession>
<proteinExistence type="predicted"/>
<dbReference type="InterPro" id="IPR043502">
    <property type="entry name" value="DNA/RNA_pol_sf"/>
</dbReference>
<feature type="domain" description="Reverse transcriptase" evidence="1">
    <location>
        <begin position="86"/>
        <end position="209"/>
    </location>
</feature>
<dbReference type="EMBL" id="JABANM010007544">
    <property type="protein sequence ID" value="KAF4744088.1"/>
    <property type="molecule type" value="Genomic_DNA"/>
</dbReference>
<dbReference type="PANTHER" id="PTHR33050">
    <property type="entry name" value="REVERSE TRANSCRIPTASE DOMAIN-CONTAINING PROTEIN"/>
    <property type="match status" value="1"/>
</dbReference>
<dbReference type="Proteomes" id="UP000553632">
    <property type="component" value="Unassembled WGS sequence"/>
</dbReference>
<dbReference type="EMBL" id="JABANO010019626">
    <property type="protein sequence ID" value="KAF4729887.1"/>
    <property type="molecule type" value="Genomic_DNA"/>
</dbReference>
<dbReference type="OMA" id="RHKAFTH"/>
<sequence length="339" mass="37832">MADVGKGRMEGPYELAAVEQWPNFGITERHIVVQPGKRRPCDNYRASWVNRRTAVRHKVKLPEVDTTLDVVRAVWRAMGSAPPLVLWKRDHRDAYRQVPLRKEHRPYTTVVLRDPHDGRHKAFTHTVFPFGSVSSVTAYLRISMLLCHVARTVFGCVMQSYLDDFYVVEPEETAASSYEIFGELNRLVGVEIKEEKDQPPRGENTVLGVKVDVGTGGVVVCKLDEERRTRLMEAVAAALRDGFPQQAEGRKLAGRLSFACSVLQGRCGRGLVRTLIRESMGVGGQNREDVRAALRGMFRMLGTAAMTGAGRRVTWEEEKKGLGSPKHVVVYSDATGEGT</sequence>
<dbReference type="Gene3D" id="3.30.70.270">
    <property type="match status" value="1"/>
</dbReference>
<gene>
    <name evidence="3" type="ORF">FOZ62_001069</name>
    <name evidence="2" type="ORF">FOZ63_001643</name>
</gene>
<protein>
    <recommendedName>
        <fullName evidence="1">Reverse transcriptase domain-containing protein</fullName>
    </recommendedName>
</protein>
<dbReference type="InterPro" id="IPR052055">
    <property type="entry name" value="Hepadnavirus_pol/RT"/>
</dbReference>
<keyword evidence="4" id="KW-1185">Reference proteome</keyword>
<organism evidence="2 4">
    <name type="scientific">Perkinsus olseni</name>
    <name type="common">Perkinsus atlanticus</name>
    <dbReference type="NCBI Taxonomy" id="32597"/>
    <lineage>
        <taxon>Eukaryota</taxon>
        <taxon>Sar</taxon>
        <taxon>Alveolata</taxon>
        <taxon>Perkinsozoa</taxon>
        <taxon>Perkinsea</taxon>
        <taxon>Perkinsida</taxon>
        <taxon>Perkinsidae</taxon>
        <taxon>Perkinsus</taxon>
    </lineage>
</organism>
<dbReference type="InterPro" id="IPR043128">
    <property type="entry name" value="Rev_trsase/Diguanyl_cyclase"/>
</dbReference>
<evidence type="ECO:0000313" key="2">
    <source>
        <dbReference type="EMBL" id="KAF4729887.1"/>
    </source>
</evidence>
<dbReference type="Pfam" id="PF00078">
    <property type="entry name" value="RVT_1"/>
    <property type="match status" value="1"/>
</dbReference>
<dbReference type="SUPFAM" id="SSF56672">
    <property type="entry name" value="DNA/RNA polymerases"/>
    <property type="match status" value="1"/>
</dbReference>